<keyword evidence="1" id="KW-1133">Transmembrane helix</keyword>
<feature type="transmembrane region" description="Helical" evidence="1">
    <location>
        <begin position="39"/>
        <end position="57"/>
    </location>
</feature>
<reference evidence="2" key="1">
    <citation type="submission" date="2020-08" db="EMBL/GenBank/DDBJ databases">
        <title>Genome public.</title>
        <authorList>
            <person name="Liu C."/>
            <person name="Sun Q."/>
        </authorList>
    </citation>
    <scope>NUCLEOTIDE SEQUENCE</scope>
    <source>
        <strain evidence="2">NSJ-23</strain>
    </source>
</reference>
<accession>A0A8J6J0J0</accession>
<protein>
    <submittedName>
        <fullName evidence="2">Uncharacterized protein</fullName>
    </submittedName>
</protein>
<dbReference type="Proteomes" id="UP000628736">
    <property type="component" value="Unassembled WGS sequence"/>
</dbReference>
<keyword evidence="1" id="KW-0812">Transmembrane</keyword>
<organism evidence="2 3">
    <name type="scientific">Flintibacter hominis</name>
    <dbReference type="NCBI Taxonomy" id="2763048"/>
    <lineage>
        <taxon>Bacteria</taxon>
        <taxon>Bacillati</taxon>
        <taxon>Bacillota</taxon>
        <taxon>Clostridia</taxon>
        <taxon>Eubacteriales</taxon>
        <taxon>Flintibacter</taxon>
    </lineage>
</organism>
<dbReference type="AlphaFoldDB" id="A0A8J6J0J0"/>
<gene>
    <name evidence="2" type="ORF">H8S11_01865</name>
</gene>
<comment type="caution">
    <text evidence="2">The sequence shown here is derived from an EMBL/GenBank/DDBJ whole genome shotgun (WGS) entry which is preliminary data.</text>
</comment>
<evidence type="ECO:0000313" key="3">
    <source>
        <dbReference type="Proteomes" id="UP000628736"/>
    </source>
</evidence>
<keyword evidence="1" id="KW-0472">Membrane</keyword>
<evidence type="ECO:0000256" key="1">
    <source>
        <dbReference type="SAM" id="Phobius"/>
    </source>
</evidence>
<dbReference type="EMBL" id="JACOPO010000001">
    <property type="protein sequence ID" value="MBC5721574.1"/>
    <property type="molecule type" value="Genomic_DNA"/>
</dbReference>
<dbReference type="RefSeq" id="WP_186851983.1">
    <property type="nucleotide sequence ID" value="NZ_JACOPO010000001.1"/>
</dbReference>
<name>A0A8J6J0J0_9FIRM</name>
<sequence>MSDKSERIFQSLSDISDQKVDEAARRPAGKRPAPRWRRWTALAACLCLVAGAAVWYLPRMGGSSSNNGLGGSGADGVTNFMSYAGPVFPLTLAEENGAVTAQREITLDFQPWVPRWISNEEMAAEEAAWGEESYDKILSDLRESFPDGGYSSRSTDLLIRDRYVLTNHSDQEQRVQVLYPFVSSLRDLTKRMPTLSADGEELETVLHPGGYSGGFQDTEGQTDGERLNLRGLDSWEAYRDLLSDGSYLEGALGDYPDLTGVPVTVYRFTDPWGPEQDEKADLPNPTLRVEFELDYDRTTVLSYGFHGGFYDREAGIMGQSFSIPQEWERDHDRPYYLIVLGDDVANMTTQGYNTGGWDTDKKIEAGVDIQRYESDLDTALREVAALLYETDMERWSKDLWGLRHPAQATVDFEMYYGLLCGYLMSYGLLSEDPAERYETGWLEEVDFEVADRVCYLEGEVTIPAGGTVEVTAQLVKNASFDFYCAHTENEGVYGYDLVTRLGSALTFTGQSAVLEDREQIKIVRQNFGFEPESGIRTVELNPEEEHYYLAVRRVETEE</sequence>
<proteinExistence type="predicted"/>
<keyword evidence="3" id="KW-1185">Reference proteome</keyword>
<evidence type="ECO:0000313" key="2">
    <source>
        <dbReference type="EMBL" id="MBC5721574.1"/>
    </source>
</evidence>